<dbReference type="NCBIfam" id="TIGR00915">
    <property type="entry name" value="2A0602"/>
    <property type="match status" value="1"/>
</dbReference>
<keyword evidence="5" id="KW-0997">Cell inner membrane</keyword>
<dbReference type="InterPro" id="IPR001036">
    <property type="entry name" value="Acrflvin-R"/>
</dbReference>
<keyword evidence="8 10" id="KW-0472">Membrane</keyword>
<evidence type="ECO:0000256" key="1">
    <source>
        <dbReference type="ARBA" id="ARBA00004429"/>
    </source>
</evidence>
<dbReference type="EMBL" id="FNQY01000004">
    <property type="protein sequence ID" value="SDZ91281.1"/>
    <property type="molecule type" value="Genomic_DNA"/>
</dbReference>
<feature type="transmembrane region" description="Helical" evidence="10">
    <location>
        <begin position="538"/>
        <end position="555"/>
    </location>
</feature>
<dbReference type="Gene3D" id="1.20.1640.10">
    <property type="entry name" value="Multidrug efflux transporter AcrB transmembrane domain"/>
    <property type="match status" value="2"/>
</dbReference>
<dbReference type="RefSeq" id="WP_091394399.1">
    <property type="nucleotide sequence ID" value="NZ_FNQY01000004.1"/>
</dbReference>
<dbReference type="PRINTS" id="PR00702">
    <property type="entry name" value="ACRIFLAVINRP"/>
</dbReference>
<dbReference type="GO" id="GO:0009636">
    <property type="term" value="P:response to toxic substance"/>
    <property type="evidence" value="ECO:0007669"/>
    <property type="project" value="UniProtKB-ARBA"/>
</dbReference>
<feature type="region of interest" description="Disordered" evidence="9">
    <location>
        <begin position="1032"/>
        <end position="1076"/>
    </location>
</feature>
<evidence type="ECO:0000256" key="6">
    <source>
        <dbReference type="ARBA" id="ARBA00022692"/>
    </source>
</evidence>
<proteinExistence type="inferred from homology"/>
<name>A0A1H3WX34_9BACT</name>
<dbReference type="PANTHER" id="PTHR32063:SF9">
    <property type="entry name" value="SIMILAR TO MULTIDRUG RESISTANCE PROTEIN MEXB"/>
    <property type="match status" value="1"/>
</dbReference>
<dbReference type="AlphaFoldDB" id="A0A1H3WX34"/>
<evidence type="ECO:0000256" key="5">
    <source>
        <dbReference type="ARBA" id="ARBA00022519"/>
    </source>
</evidence>
<keyword evidence="3" id="KW-0813">Transport</keyword>
<dbReference type="Gene3D" id="3.30.70.1430">
    <property type="entry name" value="Multidrug efflux transporter AcrB pore domain"/>
    <property type="match status" value="2"/>
</dbReference>
<dbReference type="SUPFAM" id="SSF82693">
    <property type="entry name" value="Multidrug efflux transporter AcrB pore domain, PN1, PN2, PC1 and PC2 subdomains"/>
    <property type="match status" value="4"/>
</dbReference>
<evidence type="ECO:0000256" key="8">
    <source>
        <dbReference type="ARBA" id="ARBA00023136"/>
    </source>
</evidence>
<dbReference type="Gene3D" id="3.30.70.1440">
    <property type="entry name" value="Multidrug efflux transporter AcrB pore domain"/>
    <property type="match status" value="1"/>
</dbReference>
<dbReference type="InterPro" id="IPR027463">
    <property type="entry name" value="AcrB_DN_DC_subdom"/>
</dbReference>
<evidence type="ECO:0000256" key="2">
    <source>
        <dbReference type="ARBA" id="ARBA00010942"/>
    </source>
</evidence>
<dbReference type="SUPFAM" id="SSF82866">
    <property type="entry name" value="Multidrug efflux transporter AcrB transmembrane domain"/>
    <property type="match status" value="2"/>
</dbReference>
<dbReference type="Pfam" id="PF00873">
    <property type="entry name" value="ACR_tran"/>
    <property type="match status" value="1"/>
</dbReference>
<evidence type="ECO:0000313" key="11">
    <source>
        <dbReference type="EMBL" id="SDZ91281.1"/>
    </source>
</evidence>
<evidence type="ECO:0000256" key="7">
    <source>
        <dbReference type="ARBA" id="ARBA00022989"/>
    </source>
</evidence>
<keyword evidence="7 10" id="KW-1133">Transmembrane helix</keyword>
<dbReference type="SUPFAM" id="SSF82714">
    <property type="entry name" value="Multidrug efflux transporter AcrB TolC docking domain, DN and DC subdomains"/>
    <property type="match status" value="2"/>
</dbReference>
<feature type="transmembrane region" description="Helical" evidence="10">
    <location>
        <begin position="432"/>
        <end position="456"/>
    </location>
</feature>
<organism evidence="11 12">
    <name type="scientific">Arachidicoccus rhizosphaerae</name>
    <dbReference type="NCBI Taxonomy" id="551991"/>
    <lineage>
        <taxon>Bacteria</taxon>
        <taxon>Pseudomonadati</taxon>
        <taxon>Bacteroidota</taxon>
        <taxon>Chitinophagia</taxon>
        <taxon>Chitinophagales</taxon>
        <taxon>Chitinophagaceae</taxon>
        <taxon>Arachidicoccus</taxon>
    </lineage>
</organism>
<feature type="transmembrane region" description="Helical" evidence="10">
    <location>
        <begin position="890"/>
        <end position="914"/>
    </location>
</feature>
<protein>
    <submittedName>
        <fullName evidence="11">Hydrophobic/amphiphilic exporter-1, HAE1 family</fullName>
    </submittedName>
</protein>
<dbReference type="PANTHER" id="PTHR32063">
    <property type="match status" value="1"/>
</dbReference>
<feature type="transmembrane region" description="Helical" evidence="10">
    <location>
        <begin position="364"/>
        <end position="384"/>
    </location>
</feature>
<dbReference type="OrthoDB" id="9758234at2"/>
<gene>
    <name evidence="11" type="ORF">SAMN05192529_10438</name>
</gene>
<keyword evidence="4" id="KW-1003">Cell membrane</keyword>
<sequence length="1076" mass="116701">MLKIFVKRPVLATVISVLIVILGIIGIITLPISQYPDIAPPTISVQAKYSGANADVVLKSVVVPLEQQINGVENMDYITSTAGNDGSASITVNFKIGSDPNIAAVNVQNAVARATPQLPQEVTIAGVTVKKRQTSTLLAFSVYSDNPAFDQTFLQNYADINIVPIIKRIQGVGDASASGSMDYSMRIWLNAPKMASYGLVPADITAALKEQNIQAAPGQFGESSNQSFQYVIKYPGTLTDTSQFGDIVIRSDLRGRLLRLRDVARIELGAYSYLQTSSTNGHPSVSIYVSQVAGSNARDVIRQTLQVMQDAEKSFPKGVHFAVLKNVDEFLTASIDKVVHTFIEAFILVFIVVFIFLQDFRSTLIPAISVPVAIIGTFFFLKLFGFTINLLTLFALILAIGIVVDDAIVVVEAVHAKLDEGYKSGRKASIDALGEISGAIISITLIMAAVFIPVSFIGGSAGLFYKQFGLTLAIAITLSAINALTLSPALCALFLKGHHKKKAHKGFVQRFYTAFNASFERVTGRYVQAISFFNRKKWIPVGILVVFTAALYLISRTTPTGFVPKEDLGSLNCEISLPPAASLERTGMVTRKVAAIAATIPEISNVMAETGRGRLAGSGNNYGMLVMSLVPWNKRHRDVDEIIEELFAKTADIKDAEVKFYTPATIQGFGTTSGFSFQLQDKTGGDIARFYKVSKDFLSDLNQRPEIQYANTSFNPNFPEYLMNVNVPKVKDAGLSLTDITGAMQGYFGGIYASNFNKFGQQFRVVVQADPKYRMTPESLNAIFVRTKSGQMVPITEFVSLSTIYSAQTITRFNLFNSISVNGSPATGYSSGQAIAAIEQVAKETLPPGFSYEYSGLSREEQHSGSQTIYVFMLCLIFVYLLLSAQYESYILPLSIILTIPIGMFGAFLFIKLLGVSNNIYVQITLIMLIGLLAKNSILIVEYAVKRRKAGMSIREAAVSGAKMRLRPILMTSFAFIFGLLPLMLTTGAGANGNHSIGTSAVGGMLIGTVFGVFITPVLFVIFQGIQEKLRKNKDGDEDEEDDAAAASSKALLLKDQPRSDTYAGPSGTQKGLQPG</sequence>
<dbReference type="Proteomes" id="UP000199041">
    <property type="component" value="Unassembled WGS sequence"/>
</dbReference>
<evidence type="ECO:0000313" key="12">
    <source>
        <dbReference type="Proteomes" id="UP000199041"/>
    </source>
</evidence>
<dbReference type="GO" id="GO:0042910">
    <property type="term" value="F:xenobiotic transmembrane transporter activity"/>
    <property type="evidence" value="ECO:0007669"/>
    <property type="project" value="TreeGrafter"/>
</dbReference>
<dbReference type="GO" id="GO:0015562">
    <property type="term" value="F:efflux transmembrane transporter activity"/>
    <property type="evidence" value="ECO:0007669"/>
    <property type="project" value="InterPro"/>
</dbReference>
<dbReference type="Gene3D" id="3.30.70.1320">
    <property type="entry name" value="Multidrug efflux transporter AcrB pore domain like"/>
    <property type="match status" value="1"/>
</dbReference>
<comment type="subcellular location">
    <subcellularLocation>
        <location evidence="1">Cell inner membrane</location>
        <topology evidence="1">Multi-pass membrane protein</topology>
    </subcellularLocation>
</comment>
<evidence type="ECO:0000256" key="9">
    <source>
        <dbReference type="SAM" id="MobiDB-lite"/>
    </source>
</evidence>
<dbReference type="GO" id="GO:0005886">
    <property type="term" value="C:plasma membrane"/>
    <property type="evidence" value="ECO:0007669"/>
    <property type="project" value="UniProtKB-SubCell"/>
</dbReference>
<evidence type="ECO:0000256" key="4">
    <source>
        <dbReference type="ARBA" id="ARBA00022475"/>
    </source>
</evidence>
<feature type="transmembrane region" description="Helical" evidence="10">
    <location>
        <begin position="920"/>
        <end position="945"/>
    </location>
</feature>
<dbReference type="InterPro" id="IPR004764">
    <property type="entry name" value="MdtF-like"/>
</dbReference>
<dbReference type="FunFam" id="3.30.70.1430:FF:000001">
    <property type="entry name" value="Efflux pump membrane transporter"/>
    <property type="match status" value="1"/>
</dbReference>
<dbReference type="STRING" id="551991.SAMN05192529_10438"/>
<comment type="similarity">
    <text evidence="2">Belongs to the resistance-nodulation-cell division (RND) (TC 2.A.6) family.</text>
</comment>
<evidence type="ECO:0000256" key="3">
    <source>
        <dbReference type="ARBA" id="ARBA00022448"/>
    </source>
</evidence>
<feature type="compositionally biased region" description="Polar residues" evidence="9">
    <location>
        <begin position="1067"/>
        <end position="1076"/>
    </location>
</feature>
<feature type="transmembrane region" description="Helical" evidence="10">
    <location>
        <begin position="867"/>
        <end position="883"/>
    </location>
</feature>
<feature type="transmembrane region" description="Helical" evidence="10">
    <location>
        <begin position="12"/>
        <end position="32"/>
    </location>
</feature>
<evidence type="ECO:0000256" key="10">
    <source>
        <dbReference type="SAM" id="Phobius"/>
    </source>
</evidence>
<keyword evidence="12" id="KW-1185">Reference proteome</keyword>
<feature type="transmembrane region" description="Helical" evidence="10">
    <location>
        <begin position="997"/>
        <end position="1023"/>
    </location>
</feature>
<feature type="transmembrane region" description="Helical" evidence="10">
    <location>
        <begin position="390"/>
        <end position="411"/>
    </location>
</feature>
<reference evidence="11 12" key="1">
    <citation type="submission" date="2016-10" db="EMBL/GenBank/DDBJ databases">
        <authorList>
            <person name="de Groot N.N."/>
        </authorList>
    </citation>
    <scope>NUCLEOTIDE SEQUENCE [LARGE SCALE GENOMIC DNA]</scope>
    <source>
        <strain evidence="11 12">Vu-144</strain>
    </source>
</reference>
<dbReference type="FunFam" id="1.20.1640.10:FF:000001">
    <property type="entry name" value="Efflux pump membrane transporter"/>
    <property type="match status" value="1"/>
</dbReference>
<feature type="compositionally biased region" description="Low complexity" evidence="9">
    <location>
        <begin position="1045"/>
        <end position="1055"/>
    </location>
</feature>
<accession>A0A1H3WX34</accession>
<feature type="transmembrane region" description="Helical" evidence="10">
    <location>
        <begin position="468"/>
        <end position="495"/>
    </location>
</feature>
<keyword evidence="6 10" id="KW-0812">Transmembrane</keyword>
<feature type="transmembrane region" description="Helical" evidence="10">
    <location>
        <begin position="966"/>
        <end position="985"/>
    </location>
</feature>
<dbReference type="Gene3D" id="3.30.2090.10">
    <property type="entry name" value="Multidrug efflux transporter AcrB TolC docking domain, DN and DC subdomains"/>
    <property type="match status" value="2"/>
</dbReference>
<feature type="transmembrane region" description="Helical" evidence="10">
    <location>
        <begin position="338"/>
        <end position="357"/>
    </location>
</feature>